<dbReference type="InterPro" id="IPR027417">
    <property type="entry name" value="P-loop_NTPase"/>
</dbReference>
<sequence length="397" mass="45377">MVQGFHRSMLSSQLVTRKVLLSQLQKFVINSNPALLQSSLLRSYTSPLPSPQEDSSRLNKFANATDDIIGKLVVAGVIGLISVDLLYASYQNRRNEYILNETVEKGTRPDVRVSGDKLIPRPKTVEHLKKVLQPYEDQSLYYVVCGEHGTGKTTLTRIASREVGQGVIYIDVPANFNEFGAAFGKVINFAFEEQISITKQLGRKILGITKDKPENSEWERAMEAFKRASTMYKAKRKKPPVIVYDNDDAKDNADDRKYIAVFVSSEGLVPSMMESRSAWLRATKPVMEIGDLNKEKSIEYLIKKWKINEVEAEKLYDLSILNQVERKFKTAQLCEDQQLHEVGKRVINALLNSKELRYLEFRRIFKSIAKAKEFDPDEMLEKNVFAYHPEKHFSLSQ</sequence>
<dbReference type="AlphaFoldDB" id="A0A397VUN1"/>
<keyword evidence="3" id="KW-1185">Reference proteome</keyword>
<dbReference type="PANTHER" id="PTHR36168">
    <property type="entry name" value="CHROMOSOME 1, WHOLE GENOME SHOTGUN SEQUENCE"/>
    <property type="match status" value="1"/>
</dbReference>
<dbReference type="Pfam" id="PF13191">
    <property type="entry name" value="AAA_16"/>
    <property type="match status" value="1"/>
</dbReference>
<proteinExistence type="predicted"/>
<dbReference type="Gene3D" id="3.40.50.300">
    <property type="entry name" value="P-loop containing nucleotide triphosphate hydrolases"/>
    <property type="match status" value="1"/>
</dbReference>
<evidence type="ECO:0000313" key="2">
    <source>
        <dbReference type="EMBL" id="RIB22726.1"/>
    </source>
</evidence>
<dbReference type="SUPFAM" id="SSF52540">
    <property type="entry name" value="P-loop containing nucleoside triphosphate hydrolases"/>
    <property type="match status" value="1"/>
</dbReference>
<dbReference type="PANTHER" id="PTHR36168:SF1">
    <property type="entry name" value="ORC1-LIKE AAA ATPASE DOMAIN-CONTAINING PROTEIN"/>
    <property type="match status" value="1"/>
</dbReference>
<dbReference type="Proteomes" id="UP000266673">
    <property type="component" value="Unassembled WGS sequence"/>
</dbReference>
<comment type="caution">
    <text evidence="2">The sequence shown here is derived from an EMBL/GenBank/DDBJ whole genome shotgun (WGS) entry which is preliminary data.</text>
</comment>
<dbReference type="InterPro" id="IPR041664">
    <property type="entry name" value="AAA_16"/>
</dbReference>
<evidence type="ECO:0000313" key="3">
    <source>
        <dbReference type="Proteomes" id="UP000266673"/>
    </source>
</evidence>
<protein>
    <recommendedName>
        <fullName evidence="1">Orc1-like AAA ATPase domain-containing protein</fullName>
    </recommendedName>
</protein>
<dbReference type="EMBL" id="QKWP01000296">
    <property type="protein sequence ID" value="RIB22726.1"/>
    <property type="molecule type" value="Genomic_DNA"/>
</dbReference>
<feature type="domain" description="Orc1-like AAA ATPase" evidence="1">
    <location>
        <begin position="120"/>
        <end position="253"/>
    </location>
</feature>
<name>A0A397VUN1_9GLOM</name>
<organism evidence="2 3">
    <name type="scientific">Gigaspora rosea</name>
    <dbReference type="NCBI Taxonomy" id="44941"/>
    <lineage>
        <taxon>Eukaryota</taxon>
        <taxon>Fungi</taxon>
        <taxon>Fungi incertae sedis</taxon>
        <taxon>Mucoromycota</taxon>
        <taxon>Glomeromycotina</taxon>
        <taxon>Glomeromycetes</taxon>
        <taxon>Diversisporales</taxon>
        <taxon>Gigasporaceae</taxon>
        <taxon>Gigaspora</taxon>
    </lineage>
</organism>
<accession>A0A397VUN1</accession>
<dbReference type="OrthoDB" id="511599at2759"/>
<gene>
    <name evidence="2" type="ORF">C2G38_2173265</name>
</gene>
<reference evidence="2 3" key="1">
    <citation type="submission" date="2018-06" db="EMBL/GenBank/DDBJ databases">
        <title>Comparative genomics reveals the genomic features of Rhizophagus irregularis, R. cerebriforme, R. diaphanum and Gigaspora rosea, and their symbiotic lifestyle signature.</title>
        <authorList>
            <person name="Morin E."/>
            <person name="San Clemente H."/>
            <person name="Chen E.C.H."/>
            <person name="De La Providencia I."/>
            <person name="Hainaut M."/>
            <person name="Kuo A."/>
            <person name="Kohler A."/>
            <person name="Murat C."/>
            <person name="Tang N."/>
            <person name="Roy S."/>
            <person name="Loubradou J."/>
            <person name="Henrissat B."/>
            <person name="Grigoriev I.V."/>
            <person name="Corradi N."/>
            <person name="Roux C."/>
            <person name="Martin F.M."/>
        </authorList>
    </citation>
    <scope>NUCLEOTIDE SEQUENCE [LARGE SCALE GENOMIC DNA]</scope>
    <source>
        <strain evidence="2 3">DAOM 194757</strain>
    </source>
</reference>
<evidence type="ECO:0000259" key="1">
    <source>
        <dbReference type="Pfam" id="PF13191"/>
    </source>
</evidence>